<dbReference type="PANTHER" id="PTHR48475">
    <property type="entry name" value="RIBONUCLEASE H"/>
    <property type="match status" value="1"/>
</dbReference>
<dbReference type="Gene3D" id="3.30.420.10">
    <property type="entry name" value="Ribonuclease H-like superfamily/Ribonuclease H"/>
    <property type="match status" value="1"/>
</dbReference>
<protein>
    <submittedName>
        <fullName evidence="2">Retrovirus-related Pol polyprotein from transposon 17.6</fullName>
    </submittedName>
</protein>
<name>A0A151S147_CAJCA</name>
<evidence type="ECO:0000259" key="1">
    <source>
        <dbReference type="PROSITE" id="PS50878"/>
    </source>
</evidence>
<dbReference type="Gramene" id="C.cajan_31237.t">
    <property type="protein sequence ID" value="C.cajan_31237.t"/>
    <property type="gene ID" value="C.cajan_31237"/>
</dbReference>
<dbReference type="InterPro" id="IPR000477">
    <property type="entry name" value="RT_dom"/>
</dbReference>
<dbReference type="SUPFAM" id="SSF56672">
    <property type="entry name" value="DNA/RNA polymerases"/>
    <property type="match status" value="1"/>
</dbReference>
<dbReference type="InterPro" id="IPR012337">
    <property type="entry name" value="RNaseH-like_sf"/>
</dbReference>
<dbReference type="AlphaFoldDB" id="A0A151S147"/>
<dbReference type="Gene3D" id="3.30.70.270">
    <property type="match status" value="1"/>
</dbReference>
<dbReference type="PROSITE" id="PS50878">
    <property type="entry name" value="RT_POL"/>
    <property type="match status" value="1"/>
</dbReference>
<sequence>MSFGLKNAGATYQRLMDKIFGDQIGRNMEVYVDDMVVKSANTPAHVTDLAEVFRALKKHQMRLNPDKCVFGVSGGKFLGFMLFQWTEECEITFQLFKKCLGTPPVLTKPTSSQELILYLAVSGEAISAVLIQEHGGQQQPIYFISRVLQDAEWRYQLLEKVASWMTNIINYIINSSEPSDPLEAKKVRTQAARYSLIAGELYRRGFSTPLLKCLDQPQADYVLREIHEGICGSHSGARTLKADLENRLRRICEEVQAMPTAWQPNTCLGRAAPLAEAANKVLLTELKKRLGTEKGVWAEELPEVLWAYRCTPQSSTKETPFRLAYGTDAMIPVEVGKPSFRRTHFHEESNDGAIRAELDIVDEVREKSQVIAEACKQRMTRRFNSKLRPRSFQEGDLVWRSTGSARRSSIEGKLAANWDGPFRVRHTLNNGSYKLEELSGKIIPRTWNSTHLKTYYS</sequence>
<feature type="domain" description="Reverse transcriptase" evidence="1">
    <location>
        <begin position="1"/>
        <end position="82"/>
    </location>
</feature>
<dbReference type="EMBL" id="KQ483498">
    <property type="protein sequence ID" value="KYP48509.1"/>
    <property type="molecule type" value="Genomic_DNA"/>
</dbReference>
<reference evidence="2" key="1">
    <citation type="journal article" date="2012" name="Nat. Biotechnol.">
        <title>Draft genome sequence of pigeonpea (Cajanus cajan), an orphan legume crop of resource-poor farmers.</title>
        <authorList>
            <person name="Varshney R.K."/>
            <person name="Chen W."/>
            <person name="Li Y."/>
            <person name="Bharti A.K."/>
            <person name="Saxena R.K."/>
            <person name="Schlueter J.A."/>
            <person name="Donoghue M.T."/>
            <person name="Azam S."/>
            <person name="Fan G."/>
            <person name="Whaley A.M."/>
            <person name="Farmer A.D."/>
            <person name="Sheridan J."/>
            <person name="Iwata A."/>
            <person name="Tuteja R."/>
            <person name="Penmetsa R.V."/>
            <person name="Wu W."/>
            <person name="Upadhyaya H.D."/>
            <person name="Yang S.P."/>
            <person name="Shah T."/>
            <person name="Saxena K.B."/>
            <person name="Michael T."/>
            <person name="McCombie W.R."/>
            <person name="Yang B."/>
            <person name="Zhang G."/>
            <person name="Yang H."/>
            <person name="Wang J."/>
            <person name="Spillane C."/>
            <person name="Cook D.R."/>
            <person name="May G.D."/>
            <person name="Xu X."/>
            <person name="Jackson S.A."/>
        </authorList>
    </citation>
    <scope>NUCLEOTIDE SEQUENCE [LARGE SCALE GENOMIC DNA]</scope>
</reference>
<evidence type="ECO:0000313" key="3">
    <source>
        <dbReference type="Proteomes" id="UP000075243"/>
    </source>
</evidence>
<dbReference type="CDD" id="cd01647">
    <property type="entry name" value="RT_LTR"/>
    <property type="match status" value="1"/>
</dbReference>
<dbReference type="Pfam" id="PF17919">
    <property type="entry name" value="RT_RNaseH_2"/>
    <property type="match status" value="1"/>
</dbReference>
<dbReference type="GO" id="GO:0003676">
    <property type="term" value="F:nucleic acid binding"/>
    <property type="evidence" value="ECO:0007669"/>
    <property type="project" value="InterPro"/>
</dbReference>
<dbReference type="InterPro" id="IPR041577">
    <property type="entry name" value="RT_RNaseH_2"/>
</dbReference>
<dbReference type="Pfam" id="PF00078">
    <property type="entry name" value="RVT_1"/>
    <property type="match status" value="1"/>
</dbReference>
<organism evidence="2 3">
    <name type="scientific">Cajanus cajan</name>
    <name type="common">Pigeon pea</name>
    <name type="synonym">Cajanus indicus</name>
    <dbReference type="NCBI Taxonomy" id="3821"/>
    <lineage>
        <taxon>Eukaryota</taxon>
        <taxon>Viridiplantae</taxon>
        <taxon>Streptophyta</taxon>
        <taxon>Embryophyta</taxon>
        <taxon>Tracheophyta</taxon>
        <taxon>Spermatophyta</taxon>
        <taxon>Magnoliopsida</taxon>
        <taxon>eudicotyledons</taxon>
        <taxon>Gunneridae</taxon>
        <taxon>Pentapetalae</taxon>
        <taxon>rosids</taxon>
        <taxon>fabids</taxon>
        <taxon>Fabales</taxon>
        <taxon>Fabaceae</taxon>
        <taxon>Papilionoideae</taxon>
        <taxon>50 kb inversion clade</taxon>
        <taxon>NPAAA clade</taxon>
        <taxon>indigoferoid/millettioid clade</taxon>
        <taxon>Phaseoleae</taxon>
        <taxon>Cajanus</taxon>
    </lineage>
</organism>
<proteinExistence type="predicted"/>
<dbReference type="InterPro" id="IPR043128">
    <property type="entry name" value="Rev_trsase/Diguanyl_cyclase"/>
</dbReference>
<accession>A0A151S147</accession>
<keyword evidence="3" id="KW-1185">Reference proteome</keyword>
<dbReference type="InterPro" id="IPR036397">
    <property type="entry name" value="RNaseH_sf"/>
</dbReference>
<evidence type="ECO:0000313" key="2">
    <source>
        <dbReference type="EMBL" id="KYP48509.1"/>
    </source>
</evidence>
<dbReference type="SUPFAM" id="SSF53098">
    <property type="entry name" value="Ribonuclease H-like"/>
    <property type="match status" value="1"/>
</dbReference>
<dbReference type="PANTHER" id="PTHR48475:SF2">
    <property type="entry name" value="RIBONUCLEASE H"/>
    <property type="match status" value="1"/>
</dbReference>
<dbReference type="InterPro" id="IPR043502">
    <property type="entry name" value="DNA/RNA_pol_sf"/>
</dbReference>
<dbReference type="Proteomes" id="UP000075243">
    <property type="component" value="Unassembled WGS sequence"/>
</dbReference>
<gene>
    <name evidence="2" type="ORF">KK1_029801</name>
</gene>